<comment type="similarity">
    <text evidence="1">Belongs to the OSBP family.</text>
</comment>
<dbReference type="Pfam" id="PF01237">
    <property type="entry name" value="Oxysterol_BP"/>
    <property type="match status" value="1"/>
</dbReference>
<dbReference type="PANTHER" id="PTHR10972">
    <property type="entry name" value="OXYSTEROL-BINDING PROTEIN-RELATED"/>
    <property type="match status" value="1"/>
</dbReference>
<accession>A0A6B2L5J3</accession>
<evidence type="ECO:0008006" key="4">
    <source>
        <dbReference type="Google" id="ProtNLM"/>
    </source>
</evidence>
<dbReference type="AlphaFoldDB" id="A0A6B2L5J3"/>
<feature type="compositionally biased region" description="Basic and acidic residues" evidence="2">
    <location>
        <begin position="377"/>
        <end position="388"/>
    </location>
</feature>
<evidence type="ECO:0000256" key="1">
    <source>
        <dbReference type="RuleBase" id="RU003844"/>
    </source>
</evidence>
<dbReference type="InterPro" id="IPR000648">
    <property type="entry name" value="Oxysterol-bd"/>
</dbReference>
<name>A0A6B2L5J3_9EUKA</name>
<dbReference type="Gene3D" id="6.10.140.1150">
    <property type="match status" value="1"/>
</dbReference>
<organism evidence="3">
    <name type="scientific">Arcella intermedia</name>
    <dbReference type="NCBI Taxonomy" id="1963864"/>
    <lineage>
        <taxon>Eukaryota</taxon>
        <taxon>Amoebozoa</taxon>
        <taxon>Tubulinea</taxon>
        <taxon>Elardia</taxon>
        <taxon>Arcellinida</taxon>
        <taxon>Sphaerothecina</taxon>
        <taxon>Arcellidae</taxon>
        <taxon>Arcella</taxon>
    </lineage>
</organism>
<feature type="region of interest" description="Disordered" evidence="2">
    <location>
        <begin position="316"/>
        <end position="344"/>
    </location>
</feature>
<protein>
    <recommendedName>
        <fullName evidence="4">Oxysterol-binding protein</fullName>
    </recommendedName>
</protein>
<dbReference type="SUPFAM" id="SSF144000">
    <property type="entry name" value="Oxysterol-binding protein-like"/>
    <property type="match status" value="1"/>
</dbReference>
<sequence length="409" mass="46728">MRSFVSQLSPGQELTKVSLPSELCHPFSMLELVAYRELQLYHILFEILKETTPLDRFLAIVRWYLGLVREETMEKKPFNPVIGETHLCWLDHGNGDYSEFIGEQVSHHPPVSAFIVRNKSQSVSITGAVTFKVGFGSNCASVTTGGEVIIHTTDEKYIMDKCVPDMMVNNVVWGEKYLMWHGRVTISCPSNSYVAHLTFSEENSRNVLVGELLEGDKVLFKFDGVAGHETYMTDVQSNERKLFVDISKYTDNSIHYLPDEVQTAYNSLKLWMPVKDAIVKNDLVTADEEKKKIEADQRIRQKQRLATGDWRDAQYFRFHSKPAQQPTTPTEPQEEEEEMDETAKHEAEIARGVWEFKDNFCIDQEYITSMLSEAEQIRSKKEAEKDNTPVEPDLPAPDAQPDDSTCSVQ</sequence>
<feature type="region of interest" description="Disordered" evidence="2">
    <location>
        <begin position="377"/>
        <end position="409"/>
    </location>
</feature>
<proteinExistence type="inferred from homology"/>
<dbReference type="EMBL" id="GIBP01003267">
    <property type="protein sequence ID" value="NDV32236.1"/>
    <property type="molecule type" value="Transcribed_RNA"/>
</dbReference>
<dbReference type="GO" id="GO:0005829">
    <property type="term" value="C:cytosol"/>
    <property type="evidence" value="ECO:0007669"/>
    <property type="project" value="TreeGrafter"/>
</dbReference>
<dbReference type="GO" id="GO:0032934">
    <property type="term" value="F:sterol binding"/>
    <property type="evidence" value="ECO:0007669"/>
    <property type="project" value="TreeGrafter"/>
</dbReference>
<dbReference type="InterPro" id="IPR037239">
    <property type="entry name" value="OSBP_sf"/>
</dbReference>
<reference evidence="3" key="1">
    <citation type="journal article" date="2020" name="J. Eukaryot. Microbiol.">
        <title>De novo Sequencing, Assembly and Annotation of the Transcriptome for the Free-Living Testate Amoeba Arcella intermedia.</title>
        <authorList>
            <person name="Ribeiro G.M."/>
            <person name="Porfirio-Sousa A.L."/>
            <person name="Maurer-Alcala X.X."/>
            <person name="Katz L.A."/>
            <person name="Lahr D.J.G."/>
        </authorList>
    </citation>
    <scope>NUCLEOTIDE SEQUENCE</scope>
</reference>
<evidence type="ECO:0000313" key="3">
    <source>
        <dbReference type="EMBL" id="NDV32236.1"/>
    </source>
</evidence>
<dbReference type="InterPro" id="IPR018494">
    <property type="entry name" value="Oxysterol-bd_CS"/>
</dbReference>
<evidence type="ECO:0000256" key="2">
    <source>
        <dbReference type="SAM" id="MobiDB-lite"/>
    </source>
</evidence>
<dbReference type="GO" id="GO:0016020">
    <property type="term" value="C:membrane"/>
    <property type="evidence" value="ECO:0007669"/>
    <property type="project" value="TreeGrafter"/>
</dbReference>
<dbReference type="PANTHER" id="PTHR10972:SF152">
    <property type="entry name" value="OXYSTEROL-BINDING PROTEIN 7"/>
    <property type="match status" value="1"/>
</dbReference>
<dbReference type="Gene3D" id="2.40.160.120">
    <property type="match status" value="1"/>
</dbReference>
<dbReference type="PROSITE" id="PS01013">
    <property type="entry name" value="OSBP"/>
    <property type="match status" value="1"/>
</dbReference>